<evidence type="ECO:0000256" key="6">
    <source>
        <dbReference type="PROSITE-ProRule" id="PRU00169"/>
    </source>
</evidence>
<sequence length="506" mass="58124">MSSIEHLSLDGIDEIFTAEDGMDGLRKARSHRPEIILSDVRMPHLNGIDMLNRIRETLPDTVFIFMSGYSDKEYLKAAIRLRAVNYIEKPLDMEEMKKTLQEAIRQAEQIIRNRYAETVQEDLSASRLALCLTLPTHASGRAVDDLSEKYCSRYGSVNLFRSAATVLLHTDEREELHPDFLDSLKAGFYPVMRQMRMHTIAAEKRTGLFVFHFFRKAEFTESTIKLLMESMIPFLQPVRSWYLCCGDIVSGIKNLYDSYSTAVILLQHSFFYTPCSILVSPDVKGKRNNISPSDFSLQIQDAVRNADEASLAKLSASLNELCAENGELLPRAIQSLYFQLITFILDESRRRQLQGSERNRAAEEVYEEISSCFSYQELHECLNRYIRQFLEEVNSHVPENSSVFLIKSYIRQHYADPMLSTKEISEYASLSASYACTVFKNETGQTLNQYLTEFRMEKAKALLDDPRNSISEISSRVGYNDSNYFGKAFRKFTGKSPSEYREDLLK</sequence>
<keyword evidence="2" id="KW-0805">Transcription regulation</keyword>
<dbReference type="AlphaFoldDB" id="A0A7X2P7I4"/>
<gene>
    <name evidence="9" type="ORF">FYJ60_05030</name>
</gene>
<keyword evidence="10" id="KW-1185">Reference proteome</keyword>
<dbReference type="PROSITE" id="PS01124">
    <property type="entry name" value="HTH_ARAC_FAMILY_2"/>
    <property type="match status" value="1"/>
</dbReference>
<dbReference type="Gene3D" id="1.10.10.60">
    <property type="entry name" value="Homeodomain-like"/>
    <property type="match status" value="2"/>
</dbReference>
<dbReference type="Gene3D" id="3.40.50.2300">
    <property type="match status" value="1"/>
</dbReference>
<dbReference type="InterPro" id="IPR018062">
    <property type="entry name" value="HTH_AraC-typ_CS"/>
</dbReference>
<dbReference type="PRINTS" id="PR00032">
    <property type="entry name" value="HTHARAC"/>
</dbReference>
<dbReference type="GO" id="GO:0043565">
    <property type="term" value="F:sequence-specific DNA binding"/>
    <property type="evidence" value="ECO:0007669"/>
    <property type="project" value="InterPro"/>
</dbReference>
<evidence type="ECO:0000259" key="8">
    <source>
        <dbReference type="PROSITE" id="PS50110"/>
    </source>
</evidence>
<dbReference type="PANTHER" id="PTHR43280:SF28">
    <property type="entry name" value="HTH-TYPE TRANSCRIPTIONAL ACTIVATOR RHAS"/>
    <property type="match status" value="1"/>
</dbReference>
<dbReference type="InterPro" id="IPR018060">
    <property type="entry name" value="HTH_AraC"/>
</dbReference>
<evidence type="ECO:0000256" key="3">
    <source>
        <dbReference type="ARBA" id="ARBA00023125"/>
    </source>
</evidence>
<evidence type="ECO:0000256" key="1">
    <source>
        <dbReference type="ARBA" id="ARBA00018672"/>
    </source>
</evidence>
<dbReference type="SMART" id="SM00448">
    <property type="entry name" value="REC"/>
    <property type="match status" value="1"/>
</dbReference>
<dbReference type="GO" id="GO:0000160">
    <property type="term" value="P:phosphorelay signal transduction system"/>
    <property type="evidence" value="ECO:0007669"/>
    <property type="project" value="InterPro"/>
</dbReference>
<evidence type="ECO:0000256" key="2">
    <source>
        <dbReference type="ARBA" id="ARBA00023015"/>
    </source>
</evidence>
<evidence type="ECO:0000313" key="9">
    <source>
        <dbReference type="EMBL" id="MST81674.1"/>
    </source>
</evidence>
<evidence type="ECO:0000256" key="5">
    <source>
        <dbReference type="ARBA" id="ARBA00024867"/>
    </source>
</evidence>
<keyword evidence="6" id="KW-0597">Phosphoprotein</keyword>
<proteinExistence type="predicted"/>
<feature type="domain" description="Response regulatory" evidence="8">
    <location>
        <begin position="1"/>
        <end position="104"/>
    </location>
</feature>
<accession>A0A7X2P7I4</accession>
<dbReference type="SMART" id="SM00342">
    <property type="entry name" value="HTH_ARAC"/>
    <property type="match status" value="1"/>
</dbReference>
<dbReference type="Pfam" id="PF12833">
    <property type="entry name" value="HTH_18"/>
    <property type="match status" value="1"/>
</dbReference>
<dbReference type="Pfam" id="PF00072">
    <property type="entry name" value="Response_reg"/>
    <property type="match status" value="1"/>
</dbReference>
<comment type="function">
    <text evidence="5">May play the central regulatory role in sporulation. It may be an element of the effector pathway responsible for the activation of sporulation genes in response to nutritional stress. Spo0A may act in concert with spo0H (a sigma factor) to control the expression of some genes that are critical to the sporulation process.</text>
</comment>
<protein>
    <recommendedName>
        <fullName evidence="1">Stage 0 sporulation protein A homolog</fullName>
    </recommendedName>
</protein>
<dbReference type="Proteomes" id="UP000466864">
    <property type="component" value="Unassembled WGS sequence"/>
</dbReference>
<dbReference type="InterPro" id="IPR020449">
    <property type="entry name" value="Tscrpt_reg_AraC-type_HTH"/>
</dbReference>
<keyword evidence="4" id="KW-0804">Transcription</keyword>
<organism evidence="9 10">
    <name type="scientific">Bilifractor porci</name>
    <dbReference type="NCBI Taxonomy" id="2606636"/>
    <lineage>
        <taxon>Bacteria</taxon>
        <taxon>Bacillati</taxon>
        <taxon>Bacillota</taxon>
        <taxon>Clostridia</taxon>
        <taxon>Lachnospirales</taxon>
        <taxon>Lachnospiraceae</taxon>
        <taxon>Bilifractor</taxon>
    </lineage>
</organism>
<name>A0A7X2P7I4_9FIRM</name>
<dbReference type="PANTHER" id="PTHR43280">
    <property type="entry name" value="ARAC-FAMILY TRANSCRIPTIONAL REGULATOR"/>
    <property type="match status" value="1"/>
</dbReference>
<evidence type="ECO:0000313" key="10">
    <source>
        <dbReference type="Proteomes" id="UP000466864"/>
    </source>
</evidence>
<feature type="modified residue" description="4-aspartylphosphate" evidence="6">
    <location>
        <position position="39"/>
    </location>
</feature>
<feature type="domain" description="HTH araC/xylS-type" evidence="7">
    <location>
        <begin position="404"/>
        <end position="503"/>
    </location>
</feature>
<dbReference type="InterPro" id="IPR009057">
    <property type="entry name" value="Homeodomain-like_sf"/>
</dbReference>
<dbReference type="InterPro" id="IPR011006">
    <property type="entry name" value="CheY-like_superfamily"/>
</dbReference>
<dbReference type="CDD" id="cd17536">
    <property type="entry name" value="REC_YesN-like"/>
    <property type="match status" value="1"/>
</dbReference>
<dbReference type="PROSITE" id="PS50110">
    <property type="entry name" value="RESPONSE_REGULATORY"/>
    <property type="match status" value="1"/>
</dbReference>
<dbReference type="InterPro" id="IPR001789">
    <property type="entry name" value="Sig_transdc_resp-reg_receiver"/>
</dbReference>
<comment type="caution">
    <text evidence="9">The sequence shown here is derived from an EMBL/GenBank/DDBJ whole genome shotgun (WGS) entry which is preliminary data.</text>
</comment>
<dbReference type="SUPFAM" id="SSF46689">
    <property type="entry name" value="Homeodomain-like"/>
    <property type="match status" value="2"/>
</dbReference>
<evidence type="ECO:0000256" key="4">
    <source>
        <dbReference type="ARBA" id="ARBA00023163"/>
    </source>
</evidence>
<evidence type="ECO:0000259" key="7">
    <source>
        <dbReference type="PROSITE" id="PS01124"/>
    </source>
</evidence>
<keyword evidence="3" id="KW-0238">DNA-binding</keyword>
<dbReference type="GO" id="GO:0003700">
    <property type="term" value="F:DNA-binding transcription factor activity"/>
    <property type="evidence" value="ECO:0007669"/>
    <property type="project" value="InterPro"/>
</dbReference>
<dbReference type="SUPFAM" id="SSF52172">
    <property type="entry name" value="CheY-like"/>
    <property type="match status" value="1"/>
</dbReference>
<dbReference type="EMBL" id="VUMV01000002">
    <property type="protein sequence ID" value="MST81674.1"/>
    <property type="molecule type" value="Genomic_DNA"/>
</dbReference>
<dbReference type="PROSITE" id="PS00041">
    <property type="entry name" value="HTH_ARAC_FAMILY_1"/>
    <property type="match status" value="1"/>
</dbReference>
<reference evidence="9 10" key="1">
    <citation type="submission" date="2019-08" db="EMBL/GenBank/DDBJ databases">
        <title>In-depth cultivation of the pig gut microbiome towards novel bacterial diversity and tailored functional studies.</title>
        <authorList>
            <person name="Wylensek D."/>
            <person name="Hitch T.C.A."/>
            <person name="Clavel T."/>
        </authorList>
    </citation>
    <scope>NUCLEOTIDE SEQUENCE [LARGE SCALE GENOMIC DNA]</scope>
    <source>
        <strain evidence="9 10">Oil+RF-744-WCA-WT-13</strain>
    </source>
</reference>